<evidence type="ECO:0000313" key="3">
    <source>
        <dbReference type="Proteomes" id="UP000287033"/>
    </source>
</evidence>
<feature type="non-terminal residue" evidence="2">
    <location>
        <position position="226"/>
    </location>
</feature>
<feature type="region of interest" description="Disordered" evidence="1">
    <location>
        <begin position="21"/>
        <end position="51"/>
    </location>
</feature>
<keyword evidence="3" id="KW-1185">Reference proteome</keyword>
<feature type="region of interest" description="Disordered" evidence="1">
    <location>
        <begin position="110"/>
        <end position="130"/>
    </location>
</feature>
<accession>A0A401TWV3</accession>
<evidence type="ECO:0000256" key="1">
    <source>
        <dbReference type="SAM" id="MobiDB-lite"/>
    </source>
</evidence>
<dbReference type="AlphaFoldDB" id="A0A401TWV3"/>
<feature type="region of interest" description="Disordered" evidence="1">
    <location>
        <begin position="65"/>
        <end position="88"/>
    </location>
</feature>
<reference evidence="2 3" key="1">
    <citation type="journal article" date="2018" name="Nat. Ecol. Evol.">
        <title>Shark genomes provide insights into elasmobranch evolution and the origin of vertebrates.</title>
        <authorList>
            <person name="Hara Y"/>
            <person name="Yamaguchi K"/>
            <person name="Onimaru K"/>
            <person name="Kadota M"/>
            <person name="Koyanagi M"/>
            <person name="Keeley SD"/>
            <person name="Tatsumi K"/>
            <person name="Tanaka K"/>
            <person name="Motone F"/>
            <person name="Kageyama Y"/>
            <person name="Nozu R"/>
            <person name="Adachi N"/>
            <person name="Nishimura O"/>
            <person name="Nakagawa R"/>
            <person name="Tanegashima C"/>
            <person name="Kiyatake I"/>
            <person name="Matsumoto R"/>
            <person name="Murakumo K"/>
            <person name="Nishida K"/>
            <person name="Terakita A"/>
            <person name="Kuratani S"/>
            <person name="Sato K"/>
            <person name="Hyodo S Kuraku.S."/>
        </authorList>
    </citation>
    <scope>NUCLEOTIDE SEQUENCE [LARGE SCALE GENOMIC DNA]</scope>
</reference>
<dbReference type="EMBL" id="BEZZ01201777">
    <property type="protein sequence ID" value="GCC47112.1"/>
    <property type="molecule type" value="Genomic_DNA"/>
</dbReference>
<dbReference type="Proteomes" id="UP000287033">
    <property type="component" value="Unassembled WGS sequence"/>
</dbReference>
<name>A0A401TWV3_CHIPU</name>
<organism evidence="2 3">
    <name type="scientific">Chiloscyllium punctatum</name>
    <name type="common">Brownbanded bambooshark</name>
    <name type="synonym">Hemiscyllium punctatum</name>
    <dbReference type="NCBI Taxonomy" id="137246"/>
    <lineage>
        <taxon>Eukaryota</taxon>
        <taxon>Metazoa</taxon>
        <taxon>Chordata</taxon>
        <taxon>Craniata</taxon>
        <taxon>Vertebrata</taxon>
        <taxon>Chondrichthyes</taxon>
        <taxon>Elasmobranchii</taxon>
        <taxon>Galeomorphii</taxon>
        <taxon>Galeoidea</taxon>
        <taxon>Orectolobiformes</taxon>
        <taxon>Hemiscylliidae</taxon>
        <taxon>Chiloscyllium</taxon>
    </lineage>
</organism>
<feature type="compositionally biased region" description="Basic and acidic residues" evidence="1">
    <location>
        <begin position="34"/>
        <end position="51"/>
    </location>
</feature>
<sequence>QHGRNHVDQVDHDLQRQRQIGARLADQPAQDDVIGERQRRRPDPDHEIGFRRTRDAFAAAHQLERDCGERQLQRDQRGADQAGDDEAAHQDRGVFLRLAGALRLRGEGQCAHAQESEQPEQAIEDHRGHRHPAELRSIVEAADRGGRDDADQRRGQIGDHRGAGDGEHLAGGDLRVDGCVHGYGCKECMLLARRPSRDHAGIVLRAMRRRGGWAAGNAIASSEHHD</sequence>
<feature type="compositionally biased region" description="Basic and acidic residues" evidence="1">
    <location>
        <begin position="65"/>
        <end position="78"/>
    </location>
</feature>
<feature type="region of interest" description="Disordered" evidence="1">
    <location>
        <begin position="142"/>
        <end position="170"/>
    </location>
</feature>
<gene>
    <name evidence="2" type="ORF">chiPu_0031133</name>
</gene>
<proteinExistence type="predicted"/>
<evidence type="ECO:0000313" key="2">
    <source>
        <dbReference type="EMBL" id="GCC47112.1"/>
    </source>
</evidence>
<feature type="non-terminal residue" evidence="2">
    <location>
        <position position="1"/>
    </location>
</feature>
<protein>
    <submittedName>
        <fullName evidence="2">Uncharacterized protein</fullName>
    </submittedName>
</protein>
<comment type="caution">
    <text evidence="2">The sequence shown here is derived from an EMBL/GenBank/DDBJ whole genome shotgun (WGS) entry which is preliminary data.</text>
</comment>